<comment type="caution">
    <text evidence="4">The sequence shown here is derived from an EMBL/GenBank/DDBJ whole genome shotgun (WGS) entry which is preliminary data.</text>
</comment>
<feature type="compositionally biased region" description="Polar residues" evidence="2">
    <location>
        <begin position="858"/>
        <end position="873"/>
    </location>
</feature>
<organism evidence="4">
    <name type="scientific">Tanacetum cinerariifolium</name>
    <name type="common">Dalmatian daisy</name>
    <name type="synonym">Chrysanthemum cinerariifolium</name>
    <dbReference type="NCBI Taxonomy" id="118510"/>
    <lineage>
        <taxon>Eukaryota</taxon>
        <taxon>Viridiplantae</taxon>
        <taxon>Streptophyta</taxon>
        <taxon>Embryophyta</taxon>
        <taxon>Tracheophyta</taxon>
        <taxon>Spermatophyta</taxon>
        <taxon>Magnoliopsida</taxon>
        <taxon>eudicotyledons</taxon>
        <taxon>Gunneridae</taxon>
        <taxon>Pentapetalae</taxon>
        <taxon>asterids</taxon>
        <taxon>campanulids</taxon>
        <taxon>Asterales</taxon>
        <taxon>Asteraceae</taxon>
        <taxon>Asteroideae</taxon>
        <taxon>Anthemideae</taxon>
        <taxon>Anthemidinae</taxon>
        <taxon>Tanacetum</taxon>
    </lineage>
</organism>
<feature type="compositionally biased region" description="Polar residues" evidence="2">
    <location>
        <begin position="2414"/>
        <end position="2423"/>
    </location>
</feature>
<dbReference type="SUPFAM" id="SSF57756">
    <property type="entry name" value="Retrovirus zinc finger-like domains"/>
    <property type="match status" value="1"/>
</dbReference>
<feature type="region of interest" description="Disordered" evidence="2">
    <location>
        <begin position="170"/>
        <end position="189"/>
    </location>
</feature>
<name>A0A6L2M1B9_TANCI</name>
<evidence type="ECO:0000259" key="3">
    <source>
        <dbReference type="PROSITE" id="PS50158"/>
    </source>
</evidence>
<feature type="compositionally biased region" description="Basic residues" evidence="2">
    <location>
        <begin position="2359"/>
        <end position="2373"/>
    </location>
</feature>
<dbReference type="GO" id="GO:0003676">
    <property type="term" value="F:nucleic acid binding"/>
    <property type="evidence" value="ECO:0007669"/>
    <property type="project" value="InterPro"/>
</dbReference>
<dbReference type="GO" id="GO:0008270">
    <property type="term" value="F:zinc ion binding"/>
    <property type="evidence" value="ECO:0007669"/>
    <property type="project" value="UniProtKB-KW"/>
</dbReference>
<proteinExistence type="predicted"/>
<dbReference type="InterPro" id="IPR013103">
    <property type="entry name" value="RVT_2"/>
</dbReference>
<feature type="compositionally biased region" description="Basic and acidic residues" evidence="2">
    <location>
        <begin position="2037"/>
        <end position="2057"/>
    </location>
</feature>
<feature type="region of interest" description="Disordered" evidence="2">
    <location>
        <begin position="2879"/>
        <end position="2902"/>
    </location>
</feature>
<dbReference type="SMART" id="SM00343">
    <property type="entry name" value="ZnF_C2HC"/>
    <property type="match status" value="2"/>
</dbReference>
<protein>
    <recommendedName>
        <fullName evidence="3">CCHC-type domain-containing protein</fullName>
    </recommendedName>
</protein>
<dbReference type="PANTHER" id="PTHR11439">
    <property type="entry name" value="GAG-POL-RELATED RETROTRANSPOSON"/>
    <property type="match status" value="1"/>
</dbReference>
<dbReference type="InterPro" id="IPR025724">
    <property type="entry name" value="GAG-pre-integrase_dom"/>
</dbReference>
<dbReference type="Pfam" id="PF07727">
    <property type="entry name" value="RVT_2"/>
    <property type="match status" value="2"/>
</dbReference>
<evidence type="ECO:0000256" key="2">
    <source>
        <dbReference type="SAM" id="MobiDB-lite"/>
    </source>
</evidence>
<feature type="compositionally biased region" description="Acidic residues" evidence="2">
    <location>
        <begin position="2440"/>
        <end position="2473"/>
    </location>
</feature>
<evidence type="ECO:0000313" key="4">
    <source>
        <dbReference type="EMBL" id="GEU67007.1"/>
    </source>
</evidence>
<feature type="region of interest" description="Disordered" evidence="2">
    <location>
        <begin position="2352"/>
        <end position="2373"/>
    </location>
</feature>
<feature type="region of interest" description="Disordered" evidence="2">
    <location>
        <begin position="2414"/>
        <end position="2508"/>
    </location>
</feature>
<dbReference type="PROSITE" id="PS50158">
    <property type="entry name" value="ZF_CCHC"/>
    <property type="match status" value="1"/>
</dbReference>
<dbReference type="InterPro" id="IPR001878">
    <property type="entry name" value="Znf_CCHC"/>
</dbReference>
<reference evidence="4" key="1">
    <citation type="journal article" date="2019" name="Sci. Rep.">
        <title>Draft genome of Tanacetum cinerariifolium, the natural source of mosquito coil.</title>
        <authorList>
            <person name="Yamashiro T."/>
            <person name="Shiraishi A."/>
            <person name="Satake H."/>
            <person name="Nakayama K."/>
        </authorList>
    </citation>
    <scope>NUCLEOTIDE SEQUENCE</scope>
</reference>
<sequence length="3115" mass="355734">MDLKWQMAMLTMRARKFLKNTGRKFSMNGNDTIGFDKTKVECFNCHKRGHFVKECRAPRNQENKNRESTRRTVPVETPTSSALVSCDGLGSYDWSDQAKYGPTNFALMAYSSTSSNSEIADKCKAGLEYNVVPPPYTGNLFPLIIDLSGLQEFENEPIVSETTVKKPVVETSEAKASEDKPKEKGVIDSGCSRHMTGNMSYLTDYEEIDKGYVAFRGNPKGGKITSKVPRKNNMYSIDLKNIVPKGGLTCLFAKVTSNESKLKHRRLRHLNFKTMNKLVKGNLVRALGFMRPFGCPVTILNTKDHLGKFDGKADEGFFVGDDRKKVDEVPRQESECHDHEKEDNVNSTKNVNVVGTNRVNDVGANTNNELPFDPEMRELEDISTFNFSNKDEDDGAEADMNNLDTAIQTRNMSKNLEEHRFLSTINQRKNHKDLQNCLFACFLSQEEPKKVFKNKKDERGIMIRNKARLVAQGHTQEEGIDYDEVFALVARIEAIRLYGVPNGCQECFYLWKIKEEVYVSQPLGFEDPDFPDKVFHRGKIDKTLFIRRHKDDILLVQVYVDDIIFGFTKKELCNAFEKMMHEKFQMSSIGELTFFLGLQVKQKQGGIFISQDKYVAEILKKYSFSKVKNASTPMETQKPLLNDKDGEEVDVHMYRSMIGSLMYLTSSRPDIMFAVCACARYQVNMKVSHLHAVKRIFRISMGRHNYIKVDGKKVVISKASIGRDLKFGDEGGVDCLPSKVIFEQLALMGTIASAVICLATNQKFNFSKYIFDSMVKHLDSGNKFLMCPRFVQVFLDKQVDGMSKHNAVYVIPSHTKKIFSNMKRVGKDFTRKETPLFPTMMVQPQEEIGKGTDIPTDPQHTPTIIQPSTSQPLRKQKPRKTKRKHTQVPQLSVPTESVADEAVNKEMNASLERAATTATCLDAEQDMAYRKSSYFRSYNDLSSTEIDSLKRIVKKLKKKQRPRTHKLKRLYKGRIIDNLDADEDITLVNDQEMFDANKDLQGKKVVVEQEVIADKEPIVDTAYVSVATKTVTIDDITLAKALEDLKTSKPKIRGIVITDHEEPRERARQEEEANITLIETWEDNMVKLDADYQLAERMQVKEQQESNEEEKAKLFMELLEKRRKFFAAKRTEEKRNRPPTKAQQRSLMCTYLKNMDGWKPKALKNKSFAKIQELFNKAMKRINNFIDFRTELVEESLKKAQAEITQEESSKRAGYELEQETTKKQKIIYKEWKKIYYQINRAGRKSKNYLVFSHMLKDFDKEDVKTLWRLVKAKHGSTRLKQGYERVLWGDLKVMFDPHVEDEVWKSQQSYKVATATLNDGRVTLQPVQGRQIYFATGEGHMSKECTKPKRKQNDSWFKDKVLLVQAQANGQILHEEELAFLADPGITEGQATHIVITHNDAYQADDLDAYDSDCDELNTANVALMANLSHYGLDALAENSKTSAQQDALILFVIQQLKTQVINCTKINMDNKSFNDTLTANLERYKEQVKVLKEGQHVEVKSQDNFLDSHEINADIDHRKQTLSEQLQEKESLMKTVTVLKNDFKKEESRNIDREIALEKKIKHMDNIVYKRDQSANIIHMLTKPKLFYDHTTKQALDPNPSKRPTNVEVPKVSMVNTSLKKLKQHLDGFDVVVKERTTPTALTKGPDNSVSNQSASSFDQYFDFNELKAQSQEKDTIISKLKERIKSLNGNVNKDKTCKQLYDLIKSTRVRLKEQSDALINQVNLKSVEISFLNANLQEQGLIIAALRDKLRKLKGKTIVDNVVTKHTIDPEMLKVDVQPIAPRFLNNKTAHSDYLGLTQEQATILREVVEQEKSKNPLNNSLDHVIGNVTILMVYYVEGLGHNLFSVGQFCDSNLEVAFHQHTCYIYNLEGVDLLIESQGNNLYTLSLRDLMAPSPICFLSKASKTKSWLWHRRLSNLNFVHVDFDEMEAITSEHSSLRPALYEITPATISSGLVSNPPPSTPFVPPLRTDSDLLFQPLFGELLTPLPSVDYPALEVITLIVELVALEPTASIKDNHDLNVAHMNNDSFFDVEESPKTPTFRDDPLHESFHEDSTSQGSSSNMRHTHTLFESLGRWTKDHHIANMISDPSLFVSTRKQLQTDAMWHEEGINFKESFALVTRIKAIHIFIANVAYKNMMIFQMDVKMAFLNGELKEEVYISQPKGFIDQDNPSHVYKLKKALYGLKLAPRAIMMFPEIGSFTLLDKVIVALSNLKGKQYEKLYVQDTTQAQQKALDDALVAPANHLKIGKCNLRVVSTLKSKEPTLQVVFPNLPGQKFKDPPFEKETLSFIRDHGHIKEIKVLSDVNVNHMHQPWRLFVVIINKCLSEAYKTYYVYATGEKTLKPKYVQKKVDSKTSPKKKHAHASKGKRLKAIAKVPKSGKKKLHAQGLDTLSEIALSKAEQMKITIQRSKTQFYSSQASGSGGFDDEQISWKSSDNEDDDDQDDYNANDEDDDGQDDDNEQTEVDNDGDDFIHPKLSTFDAEEEGDNVEEEKLDEEKPNEEEEVNELYNDVNTNLEGRDTEMTDPLLPNVQATQVIEDTHVIMTAVTPETQQQSSSVSSSFISNMLNPNPDIGIDSILNLNTKSTSLSYVAAFFVSTQQQEKGGKNKTWRFRMKDWSLGRKALDDDDGDMLMFIFSLDLRFWVRWFNMAYPTYGYSVLKVYGGYGQQTPVLTPAIVSSTSLQNLPTFISLFKFKDRVKALEDDFSEFKQTNLFVEAVSSILGIFDMYLANKMNEAIKTVVQLQSDRLRDEAQAKNEDFNNKLDENIKHIIKEQVKVQVKEQVSKILPRIEKLVNEQLKAEVLTRSSNEAKTSHVVAVNLSELKLKKILIDKIESNKSIHRSVQYKTLYKALIDAYETDKVILDTYGDTITFKRRRDDVDDDEEPSAGSNQGSKRNKPIHTAEDMEELVPQEFNTGFTEDQPIEEASQLPDWFQTPAKPPTPDRDWNNTLPTTHGPIQPYINNLARKEDTRDSFNELMDTPLDFSAFVINRLKVDTLTLELLAGPTFELIKGSCKSLWNLNIFLKKSTRQLLINLTGTTLKANNIHMICNKDKKNKLMCIDKLHKFSDDTLNDVRTALDDILKRIRMKYLPQTYWRNVDKERAGAMIQAIDK</sequence>
<accession>A0A6L2M1B9</accession>
<feature type="region of interest" description="Disordered" evidence="2">
    <location>
        <begin position="2035"/>
        <end position="2066"/>
    </location>
</feature>
<feature type="region of interest" description="Disordered" evidence="2">
    <location>
        <begin position="848"/>
        <end position="892"/>
    </location>
</feature>
<feature type="domain" description="CCHC-type" evidence="3">
    <location>
        <begin position="42"/>
        <end position="56"/>
    </location>
</feature>
<dbReference type="InterPro" id="IPR036875">
    <property type="entry name" value="Znf_CCHC_sf"/>
</dbReference>
<dbReference type="Gene3D" id="4.10.60.10">
    <property type="entry name" value="Zinc finger, CCHC-type"/>
    <property type="match status" value="1"/>
</dbReference>
<feature type="compositionally biased region" description="Acidic residues" evidence="2">
    <location>
        <begin position="2484"/>
        <end position="2508"/>
    </location>
</feature>
<keyword evidence="1" id="KW-0862">Zinc</keyword>
<feature type="compositionally biased region" description="Basic and acidic residues" evidence="2">
    <location>
        <begin position="170"/>
        <end position="186"/>
    </location>
</feature>
<evidence type="ECO:0000256" key="1">
    <source>
        <dbReference type="PROSITE-ProRule" id="PRU00047"/>
    </source>
</evidence>
<dbReference type="PANTHER" id="PTHR11439:SF495">
    <property type="entry name" value="REVERSE TRANSCRIPTASE, RNA-DEPENDENT DNA POLYMERASE-RELATED"/>
    <property type="match status" value="1"/>
</dbReference>
<gene>
    <name evidence="4" type="ORF">Tci_038985</name>
</gene>
<keyword evidence="1" id="KW-0479">Metal-binding</keyword>
<dbReference type="EMBL" id="BKCJ010005486">
    <property type="protein sequence ID" value="GEU67007.1"/>
    <property type="molecule type" value="Genomic_DNA"/>
</dbReference>
<dbReference type="Pfam" id="PF13976">
    <property type="entry name" value="gag_pre-integrs"/>
    <property type="match status" value="1"/>
</dbReference>
<feature type="compositionally biased region" description="Basic residues" evidence="2">
    <location>
        <begin position="874"/>
        <end position="886"/>
    </location>
</feature>
<keyword evidence="1" id="KW-0863">Zinc-finger</keyword>